<dbReference type="AlphaFoldDB" id="A0A9W4P144"/>
<comment type="caution">
    <text evidence="2">The sequence shown here is derived from an EMBL/GenBank/DDBJ whole genome shotgun (WGS) entry which is preliminary data.</text>
</comment>
<name>A0A9W4P144_9EURO</name>
<evidence type="ECO:0000313" key="2">
    <source>
        <dbReference type="EMBL" id="CAG8893393.1"/>
    </source>
</evidence>
<proteinExistence type="predicted"/>
<organism evidence="2 3">
    <name type="scientific">Penicillium egyptiacum</name>
    <dbReference type="NCBI Taxonomy" id="1303716"/>
    <lineage>
        <taxon>Eukaryota</taxon>
        <taxon>Fungi</taxon>
        <taxon>Dikarya</taxon>
        <taxon>Ascomycota</taxon>
        <taxon>Pezizomycotina</taxon>
        <taxon>Eurotiomycetes</taxon>
        <taxon>Eurotiomycetidae</taxon>
        <taxon>Eurotiales</taxon>
        <taxon>Aspergillaceae</taxon>
        <taxon>Penicillium</taxon>
    </lineage>
</organism>
<sequence length="168" mass="18395">MQWSHIVDQYQQVPATTCTRNDGAHNISNCELQNSQRLGPVPQVPRGHAIVMDLQMLDADVYDPIINKVNGCYSNPIPLGLDGSGSSQRSQCATQPRADDAQVPELSGGQWGCARGNLWSICSTKLSHSPGGYDKKQLSTRDALVSKQRKVGNVEDDERWMEEGGIES</sequence>
<dbReference type="OrthoDB" id="4352628at2759"/>
<keyword evidence="3" id="KW-1185">Reference proteome</keyword>
<protein>
    <submittedName>
        <fullName evidence="2">Uncharacterized protein</fullName>
    </submittedName>
</protein>
<evidence type="ECO:0000313" key="3">
    <source>
        <dbReference type="Proteomes" id="UP001154252"/>
    </source>
</evidence>
<feature type="compositionally biased region" description="Acidic residues" evidence="1">
    <location>
        <begin position="154"/>
        <end position="168"/>
    </location>
</feature>
<feature type="region of interest" description="Disordered" evidence="1">
    <location>
        <begin position="128"/>
        <end position="168"/>
    </location>
</feature>
<feature type="compositionally biased region" description="Polar residues" evidence="1">
    <location>
        <begin position="84"/>
        <end position="94"/>
    </location>
</feature>
<gene>
    <name evidence="2" type="ORF">PEGY_LOCUS3500</name>
</gene>
<feature type="region of interest" description="Disordered" evidence="1">
    <location>
        <begin position="83"/>
        <end position="104"/>
    </location>
</feature>
<accession>A0A9W4P144</accession>
<evidence type="ECO:0000256" key="1">
    <source>
        <dbReference type="SAM" id="MobiDB-lite"/>
    </source>
</evidence>
<reference evidence="2" key="1">
    <citation type="submission" date="2021-07" db="EMBL/GenBank/DDBJ databases">
        <authorList>
            <person name="Branca A.L. A."/>
        </authorList>
    </citation>
    <scope>NUCLEOTIDE SEQUENCE</scope>
</reference>
<dbReference type="EMBL" id="CAJVRC010000846">
    <property type="protein sequence ID" value="CAG8893393.1"/>
    <property type="molecule type" value="Genomic_DNA"/>
</dbReference>
<dbReference type="Proteomes" id="UP001154252">
    <property type="component" value="Unassembled WGS sequence"/>
</dbReference>